<protein>
    <submittedName>
        <fullName evidence="6">HTH-type transcriptional regulator DmlR</fullName>
    </submittedName>
</protein>
<keyword evidence="3" id="KW-0238">DNA-binding</keyword>
<evidence type="ECO:0000313" key="6">
    <source>
        <dbReference type="EMBL" id="CAB3856005.1"/>
    </source>
</evidence>
<dbReference type="FunFam" id="1.10.10.10:FF:000001">
    <property type="entry name" value="LysR family transcriptional regulator"/>
    <property type="match status" value="1"/>
</dbReference>
<keyword evidence="2" id="KW-0805">Transcription regulation</keyword>
<dbReference type="PANTHER" id="PTHR30537:SF72">
    <property type="entry name" value="LYSR FAMILY TRANSCRIPTIONAL REGULATOR"/>
    <property type="match status" value="1"/>
</dbReference>
<evidence type="ECO:0000256" key="1">
    <source>
        <dbReference type="ARBA" id="ARBA00009437"/>
    </source>
</evidence>
<dbReference type="SUPFAM" id="SSF46785">
    <property type="entry name" value="Winged helix' DNA-binding domain"/>
    <property type="match status" value="1"/>
</dbReference>
<dbReference type="GO" id="GO:0003700">
    <property type="term" value="F:DNA-binding transcription factor activity"/>
    <property type="evidence" value="ECO:0007669"/>
    <property type="project" value="InterPro"/>
</dbReference>
<dbReference type="Gene3D" id="1.10.10.10">
    <property type="entry name" value="Winged helix-like DNA-binding domain superfamily/Winged helix DNA-binding domain"/>
    <property type="match status" value="1"/>
</dbReference>
<dbReference type="GO" id="GO:0006351">
    <property type="term" value="P:DNA-templated transcription"/>
    <property type="evidence" value="ECO:0007669"/>
    <property type="project" value="TreeGrafter"/>
</dbReference>
<dbReference type="EMBL" id="CADIKZ010000004">
    <property type="protein sequence ID" value="CAB3856005.1"/>
    <property type="molecule type" value="Genomic_DNA"/>
</dbReference>
<name>A0A6S7DSP9_9BURK</name>
<dbReference type="RefSeq" id="WP_175131476.1">
    <property type="nucleotide sequence ID" value="NZ_CADIJV010000002.1"/>
</dbReference>
<dbReference type="InterPro" id="IPR036388">
    <property type="entry name" value="WH-like_DNA-bd_sf"/>
</dbReference>
<dbReference type="Gene3D" id="3.40.190.290">
    <property type="match status" value="1"/>
</dbReference>
<comment type="similarity">
    <text evidence="1">Belongs to the LysR transcriptional regulatory family.</text>
</comment>
<dbReference type="InterPro" id="IPR005119">
    <property type="entry name" value="LysR_subst-bd"/>
</dbReference>
<evidence type="ECO:0000256" key="3">
    <source>
        <dbReference type="ARBA" id="ARBA00023125"/>
    </source>
</evidence>
<evidence type="ECO:0000256" key="4">
    <source>
        <dbReference type="ARBA" id="ARBA00023163"/>
    </source>
</evidence>
<dbReference type="Pfam" id="PF00126">
    <property type="entry name" value="HTH_1"/>
    <property type="match status" value="1"/>
</dbReference>
<dbReference type="AlphaFoldDB" id="A0A6S7DSP9"/>
<keyword evidence="7" id="KW-1185">Reference proteome</keyword>
<gene>
    <name evidence="6" type="primary">dmlR_8</name>
    <name evidence="6" type="ORF">LMG26788_02014</name>
</gene>
<feature type="domain" description="HTH lysR-type" evidence="5">
    <location>
        <begin position="14"/>
        <end position="59"/>
    </location>
</feature>
<reference evidence="6 7" key="1">
    <citation type="submission" date="2020-04" db="EMBL/GenBank/DDBJ databases">
        <authorList>
            <person name="De Canck E."/>
        </authorList>
    </citation>
    <scope>NUCLEOTIDE SEQUENCE [LARGE SCALE GENOMIC DNA]</scope>
    <source>
        <strain evidence="6 7">LMG 26788</strain>
    </source>
</reference>
<dbReference type="InterPro" id="IPR058163">
    <property type="entry name" value="LysR-type_TF_proteobact-type"/>
</dbReference>
<evidence type="ECO:0000259" key="5">
    <source>
        <dbReference type="PROSITE" id="PS50931"/>
    </source>
</evidence>
<dbReference type="InterPro" id="IPR036390">
    <property type="entry name" value="WH_DNA-bd_sf"/>
</dbReference>
<evidence type="ECO:0000256" key="2">
    <source>
        <dbReference type="ARBA" id="ARBA00023015"/>
    </source>
</evidence>
<accession>A0A6S7DSP9</accession>
<dbReference type="SUPFAM" id="SSF53850">
    <property type="entry name" value="Periplasmic binding protein-like II"/>
    <property type="match status" value="1"/>
</dbReference>
<dbReference type="PANTHER" id="PTHR30537">
    <property type="entry name" value="HTH-TYPE TRANSCRIPTIONAL REGULATOR"/>
    <property type="match status" value="1"/>
</dbReference>
<dbReference type="CDD" id="cd08476">
    <property type="entry name" value="PBP2_CrgA_like_7"/>
    <property type="match status" value="1"/>
</dbReference>
<dbReference type="GO" id="GO:0043565">
    <property type="term" value="F:sequence-specific DNA binding"/>
    <property type="evidence" value="ECO:0007669"/>
    <property type="project" value="TreeGrafter"/>
</dbReference>
<evidence type="ECO:0000313" key="7">
    <source>
        <dbReference type="Proteomes" id="UP000494203"/>
    </source>
</evidence>
<keyword evidence="4" id="KW-0804">Transcription</keyword>
<organism evidence="6 7">
    <name type="scientific">Achromobacter pulmonis</name>
    <dbReference type="NCBI Taxonomy" id="1389932"/>
    <lineage>
        <taxon>Bacteria</taxon>
        <taxon>Pseudomonadati</taxon>
        <taxon>Pseudomonadota</taxon>
        <taxon>Betaproteobacteria</taxon>
        <taxon>Burkholderiales</taxon>
        <taxon>Alcaligenaceae</taxon>
        <taxon>Achromobacter</taxon>
    </lineage>
</organism>
<proteinExistence type="inferred from homology"/>
<dbReference type="PROSITE" id="PS50931">
    <property type="entry name" value="HTH_LYSR"/>
    <property type="match status" value="1"/>
</dbReference>
<dbReference type="Proteomes" id="UP000494203">
    <property type="component" value="Unassembled WGS sequence"/>
</dbReference>
<sequence length="299" mass="33401">MDRLSGLLPFVRSAELGSFAAAGRDLDLSPSAVGKAVARLEQDLHVRLFQRSTRRMQLTEEGRLFYERCKRILEDLDDAHATLSQTLREPRGRLRVSAPLVSYHFLLPVLPAFAARYPGVELDMDFNDRIVDLIGERVDVAIRSGDLPDSRLTARPLGRFRLRLYAAPDYLARHGTPQRPRDLERHQAVRFRYPNAGTLQEWPLALAAGEAAPRLAAAFTCNNMEALLGATIQGFGIACMPDFLARQALAAGRLNTVLDTQVNGAGRFQALWPSNRNLSPKVRVFVDFLGERLFRDSPP</sequence>
<dbReference type="Pfam" id="PF03466">
    <property type="entry name" value="LysR_substrate"/>
    <property type="match status" value="1"/>
</dbReference>
<dbReference type="InterPro" id="IPR000847">
    <property type="entry name" value="LysR_HTH_N"/>
</dbReference>